<keyword evidence="2" id="KW-0964">Secreted</keyword>
<evidence type="ECO:0000313" key="5">
    <source>
        <dbReference type="EnsemblMetazoa" id="LLOJ001116-PA"/>
    </source>
</evidence>
<proteinExistence type="predicted"/>
<feature type="chain" id="PRO_5008405516" description="Single domain-containing protein" evidence="3">
    <location>
        <begin position="20"/>
        <end position="96"/>
    </location>
</feature>
<evidence type="ECO:0000259" key="4">
    <source>
        <dbReference type="SMART" id="SM01318"/>
    </source>
</evidence>
<feature type="domain" description="Single" evidence="4">
    <location>
        <begin position="30"/>
        <end position="95"/>
    </location>
</feature>
<feature type="signal peptide" evidence="3">
    <location>
        <begin position="1"/>
        <end position="19"/>
    </location>
</feature>
<evidence type="ECO:0000313" key="6">
    <source>
        <dbReference type="Proteomes" id="UP000092461"/>
    </source>
</evidence>
<dbReference type="EnsemblMetazoa" id="LLOJ001116-RA">
    <property type="protein sequence ID" value="LLOJ001116-PA"/>
    <property type="gene ID" value="LLOJ001116"/>
</dbReference>
<dbReference type="SMART" id="SM01318">
    <property type="entry name" value="SVWC"/>
    <property type="match status" value="1"/>
</dbReference>
<dbReference type="GO" id="GO:0005576">
    <property type="term" value="C:extracellular region"/>
    <property type="evidence" value="ECO:0007669"/>
    <property type="project" value="UniProtKB-SubCell"/>
</dbReference>
<dbReference type="AlphaFoldDB" id="A0A1B0CAQ4"/>
<dbReference type="InterPro" id="IPR029277">
    <property type="entry name" value="SVWC_dom"/>
</dbReference>
<dbReference type="Pfam" id="PF15430">
    <property type="entry name" value="SVWC"/>
    <property type="match status" value="1"/>
</dbReference>
<sequence>MFKIAILVISLAVAIRGIGDPPADYVFKTCRVEETTLDHGQVWTHPVYCVQIFCYDGFIIRLLGCSLDPKPGPNCRVTPIQTNYDYPYCCPKVVCN</sequence>
<keyword evidence="3" id="KW-0732">Signal</keyword>
<dbReference type="Proteomes" id="UP000092461">
    <property type="component" value="Unassembled WGS sequence"/>
</dbReference>
<accession>A0A1B0CAQ4</accession>
<organism evidence="5 6">
    <name type="scientific">Lutzomyia longipalpis</name>
    <name type="common">Sand fly</name>
    <dbReference type="NCBI Taxonomy" id="7200"/>
    <lineage>
        <taxon>Eukaryota</taxon>
        <taxon>Metazoa</taxon>
        <taxon>Ecdysozoa</taxon>
        <taxon>Arthropoda</taxon>
        <taxon>Hexapoda</taxon>
        <taxon>Insecta</taxon>
        <taxon>Pterygota</taxon>
        <taxon>Neoptera</taxon>
        <taxon>Endopterygota</taxon>
        <taxon>Diptera</taxon>
        <taxon>Nematocera</taxon>
        <taxon>Psychodoidea</taxon>
        <taxon>Psychodidae</taxon>
        <taxon>Lutzomyia</taxon>
        <taxon>Lutzomyia</taxon>
    </lineage>
</organism>
<dbReference type="VEuPathDB" id="VectorBase:LLOJ001116"/>
<evidence type="ECO:0000256" key="3">
    <source>
        <dbReference type="SAM" id="SignalP"/>
    </source>
</evidence>
<reference evidence="5" key="1">
    <citation type="submission" date="2020-05" db="UniProtKB">
        <authorList>
            <consortium name="EnsemblMetazoa"/>
        </authorList>
    </citation>
    <scope>IDENTIFICATION</scope>
    <source>
        <strain evidence="5">Jacobina</strain>
    </source>
</reference>
<name>A0A1B0CAQ4_LUTLO</name>
<protein>
    <recommendedName>
        <fullName evidence="4">Single domain-containing protein</fullName>
    </recommendedName>
</protein>
<comment type="subcellular location">
    <subcellularLocation>
        <location evidence="1">Secreted</location>
    </subcellularLocation>
</comment>
<evidence type="ECO:0000256" key="2">
    <source>
        <dbReference type="ARBA" id="ARBA00022525"/>
    </source>
</evidence>
<evidence type="ECO:0000256" key="1">
    <source>
        <dbReference type="ARBA" id="ARBA00004613"/>
    </source>
</evidence>
<dbReference type="EMBL" id="AJWK01004158">
    <property type="status" value="NOT_ANNOTATED_CDS"/>
    <property type="molecule type" value="Genomic_DNA"/>
</dbReference>
<keyword evidence="6" id="KW-1185">Reference proteome</keyword>